<dbReference type="Proteomes" id="UP000299102">
    <property type="component" value="Unassembled WGS sequence"/>
</dbReference>
<keyword evidence="3" id="KW-1185">Reference proteome</keyword>
<name>A0A4C1ZBN6_EUMVA</name>
<evidence type="ECO:0008006" key="4">
    <source>
        <dbReference type="Google" id="ProtNLM"/>
    </source>
</evidence>
<evidence type="ECO:0000313" key="3">
    <source>
        <dbReference type="Proteomes" id="UP000299102"/>
    </source>
</evidence>
<comment type="caution">
    <text evidence="2">The sequence shown here is derived from an EMBL/GenBank/DDBJ whole genome shotgun (WGS) entry which is preliminary data.</text>
</comment>
<evidence type="ECO:0000313" key="2">
    <source>
        <dbReference type="EMBL" id="GBP85986.1"/>
    </source>
</evidence>
<dbReference type="OrthoDB" id="7476629at2759"/>
<evidence type="ECO:0000256" key="1">
    <source>
        <dbReference type="SAM" id="MobiDB-lite"/>
    </source>
</evidence>
<proteinExistence type="predicted"/>
<reference evidence="2 3" key="1">
    <citation type="journal article" date="2019" name="Commun. Biol.">
        <title>The bagworm genome reveals a unique fibroin gene that provides high tensile strength.</title>
        <authorList>
            <person name="Kono N."/>
            <person name="Nakamura H."/>
            <person name="Ohtoshi R."/>
            <person name="Tomita M."/>
            <person name="Numata K."/>
            <person name="Arakawa K."/>
        </authorList>
    </citation>
    <scope>NUCLEOTIDE SEQUENCE [LARGE SCALE GENOMIC DNA]</scope>
</reference>
<dbReference type="PANTHER" id="PTHR21505:SF8">
    <property type="entry name" value="DPT-YFP REPRESSOR BY OVEREXPRESSION, ISOFORM D-RELATED"/>
    <property type="match status" value="1"/>
</dbReference>
<dbReference type="EMBL" id="BGZK01001773">
    <property type="protein sequence ID" value="GBP85986.1"/>
    <property type="molecule type" value="Genomic_DNA"/>
</dbReference>
<dbReference type="AlphaFoldDB" id="A0A4C1ZBN6"/>
<protein>
    <recommendedName>
        <fullName evidence="4">BESS domain-containing protein</fullName>
    </recommendedName>
</protein>
<dbReference type="PANTHER" id="PTHR21505">
    <property type="entry name" value="MADF DOMAIN-CONTAINING PROTEIN-RELATED"/>
    <property type="match status" value="1"/>
</dbReference>
<accession>A0A4C1ZBN6</accession>
<feature type="compositionally biased region" description="Polar residues" evidence="1">
    <location>
        <begin position="46"/>
        <end position="59"/>
    </location>
</feature>
<organism evidence="2 3">
    <name type="scientific">Eumeta variegata</name>
    <name type="common">Bagworm moth</name>
    <name type="synonym">Eumeta japonica</name>
    <dbReference type="NCBI Taxonomy" id="151549"/>
    <lineage>
        <taxon>Eukaryota</taxon>
        <taxon>Metazoa</taxon>
        <taxon>Ecdysozoa</taxon>
        <taxon>Arthropoda</taxon>
        <taxon>Hexapoda</taxon>
        <taxon>Insecta</taxon>
        <taxon>Pterygota</taxon>
        <taxon>Neoptera</taxon>
        <taxon>Endopterygota</taxon>
        <taxon>Lepidoptera</taxon>
        <taxon>Glossata</taxon>
        <taxon>Ditrysia</taxon>
        <taxon>Tineoidea</taxon>
        <taxon>Psychidae</taxon>
        <taxon>Oiketicinae</taxon>
        <taxon>Eumeta</taxon>
    </lineage>
</organism>
<gene>
    <name evidence="2" type="ORF">EVAR_57462_1</name>
</gene>
<feature type="region of interest" description="Disordered" evidence="1">
    <location>
        <begin position="46"/>
        <end position="93"/>
    </location>
</feature>
<feature type="compositionally biased region" description="Low complexity" evidence="1">
    <location>
        <begin position="67"/>
        <end position="87"/>
    </location>
</feature>
<sequence length="203" mass="22836">MLVCGRNAKCAPAVLALDCFSTAAVYSEKVRHQYQPLKVTMMAENRSQVSSQDSLDNISSPPPSVNSALQLPSQTPSPSSTPELPSFPRKRKDDTSNQMFCLITQRLSQQKDDFDIFGRNVASKLRTMTIEQKIFAEKLINDVIFNGQMELLSINSVINVRSENLHNTNDNFNNQPFYKPGPVPVPDHPVIHPQLQHDHNIMF</sequence>